<dbReference type="InterPro" id="IPR027417">
    <property type="entry name" value="P-loop_NTPase"/>
</dbReference>
<evidence type="ECO:0000259" key="4">
    <source>
        <dbReference type="PROSITE" id="PS50893"/>
    </source>
</evidence>
<dbReference type="PROSITE" id="PS00211">
    <property type="entry name" value="ABC_TRANSPORTER_1"/>
    <property type="match status" value="1"/>
</dbReference>
<dbReference type="GO" id="GO:0005886">
    <property type="term" value="C:plasma membrane"/>
    <property type="evidence" value="ECO:0007669"/>
    <property type="project" value="TreeGrafter"/>
</dbReference>
<dbReference type="PROSITE" id="PS50893">
    <property type="entry name" value="ABC_TRANSPORTER_2"/>
    <property type="match status" value="1"/>
</dbReference>
<gene>
    <name evidence="5" type="ORF">BECKDK2373B_GA0170837_101919</name>
</gene>
<dbReference type="InterPro" id="IPR017871">
    <property type="entry name" value="ABC_transporter-like_CS"/>
</dbReference>
<protein>
    <submittedName>
        <fullName evidence="5">Branched-chain amino acid transport system ATP-binding protein</fullName>
    </submittedName>
</protein>
<dbReference type="InterPro" id="IPR003593">
    <property type="entry name" value="AAA+_ATPase"/>
</dbReference>
<dbReference type="GO" id="GO:0005524">
    <property type="term" value="F:ATP binding"/>
    <property type="evidence" value="ECO:0007669"/>
    <property type="project" value="UniProtKB-KW"/>
</dbReference>
<name>A0A450S7S1_9GAMM</name>
<dbReference type="EMBL" id="CAADEX010000019">
    <property type="protein sequence ID" value="VFJ47935.1"/>
    <property type="molecule type" value="Genomic_DNA"/>
</dbReference>
<evidence type="ECO:0000313" key="5">
    <source>
        <dbReference type="EMBL" id="VFJ47935.1"/>
    </source>
</evidence>
<dbReference type="GO" id="GO:0016887">
    <property type="term" value="F:ATP hydrolysis activity"/>
    <property type="evidence" value="ECO:0007669"/>
    <property type="project" value="InterPro"/>
</dbReference>
<reference evidence="5" key="1">
    <citation type="submission" date="2019-02" db="EMBL/GenBank/DDBJ databases">
        <authorList>
            <person name="Gruber-Vodicka R. H."/>
            <person name="Seah K. B. B."/>
        </authorList>
    </citation>
    <scope>NUCLEOTIDE SEQUENCE</scope>
    <source>
        <strain evidence="5">BECK_DK47</strain>
    </source>
</reference>
<dbReference type="Gene3D" id="3.40.50.300">
    <property type="entry name" value="P-loop containing nucleotide triphosphate hydrolases"/>
    <property type="match status" value="1"/>
</dbReference>
<dbReference type="PANTHER" id="PTHR45772:SF8">
    <property type="entry name" value="HIGH-AFFINITY BRANCHED-CHAIN AMINO ACID TRANSPORT ATP-BINDING PROTEIN"/>
    <property type="match status" value="1"/>
</dbReference>
<sequence length="228" mass="24833">MIKISNLTKSFGANMVLDGIDASFRPGEIVGIVGRNGSGKSTFFNCISGRLSPDAGDILFDGRSLKGKPEAARVRLGIATTFQQPQSTESLSLDALIEIVGNRKKEAGLPSFTSALERINPEIRKSALSQLSFGQRKLANILAALATSPRVLLLDEPIAGLSDTVAQETGRFLRELSNEGVSIVIIEHDFDFIRSHTDRALLLHEGKILFDEPSAALMDKDEFVEFFR</sequence>
<evidence type="ECO:0000256" key="2">
    <source>
        <dbReference type="ARBA" id="ARBA00022741"/>
    </source>
</evidence>
<dbReference type="InterPro" id="IPR051120">
    <property type="entry name" value="ABC_AA/LPS_Transport"/>
</dbReference>
<evidence type="ECO:0000256" key="3">
    <source>
        <dbReference type="ARBA" id="ARBA00022840"/>
    </source>
</evidence>
<accession>A0A450S7S1</accession>
<keyword evidence="3 5" id="KW-0067">ATP-binding</keyword>
<dbReference type="SUPFAM" id="SSF52540">
    <property type="entry name" value="P-loop containing nucleoside triphosphate hydrolases"/>
    <property type="match status" value="1"/>
</dbReference>
<feature type="domain" description="ABC transporter" evidence="4">
    <location>
        <begin position="2"/>
        <end position="228"/>
    </location>
</feature>
<proteinExistence type="predicted"/>
<organism evidence="5">
    <name type="scientific">Candidatus Kentrum sp. DK</name>
    <dbReference type="NCBI Taxonomy" id="2126562"/>
    <lineage>
        <taxon>Bacteria</taxon>
        <taxon>Pseudomonadati</taxon>
        <taxon>Pseudomonadota</taxon>
        <taxon>Gammaproteobacteria</taxon>
        <taxon>Candidatus Kentrum</taxon>
    </lineage>
</organism>
<dbReference type="Pfam" id="PF00005">
    <property type="entry name" value="ABC_tran"/>
    <property type="match status" value="1"/>
</dbReference>
<dbReference type="PANTHER" id="PTHR45772">
    <property type="entry name" value="CONSERVED COMPONENT OF ABC TRANSPORTER FOR NATURAL AMINO ACIDS-RELATED"/>
    <property type="match status" value="1"/>
</dbReference>
<dbReference type="SMART" id="SM00382">
    <property type="entry name" value="AAA"/>
    <property type="match status" value="1"/>
</dbReference>
<keyword evidence="2" id="KW-0547">Nucleotide-binding</keyword>
<dbReference type="AlphaFoldDB" id="A0A450S7S1"/>
<dbReference type="InterPro" id="IPR003439">
    <property type="entry name" value="ABC_transporter-like_ATP-bd"/>
</dbReference>
<evidence type="ECO:0000256" key="1">
    <source>
        <dbReference type="ARBA" id="ARBA00022448"/>
    </source>
</evidence>
<keyword evidence="1" id="KW-0813">Transport</keyword>